<evidence type="ECO:0000313" key="2">
    <source>
        <dbReference type="EMBL" id="MTF38529.1"/>
    </source>
</evidence>
<evidence type="ECO:0000313" key="3">
    <source>
        <dbReference type="Proteomes" id="UP000437131"/>
    </source>
</evidence>
<gene>
    <name evidence="2" type="ORF">GGC33_06290</name>
</gene>
<evidence type="ECO:0000256" key="1">
    <source>
        <dbReference type="SAM" id="Phobius"/>
    </source>
</evidence>
<reference evidence="2 3" key="1">
    <citation type="submission" date="2019-11" db="EMBL/GenBank/DDBJ databases">
        <title>Isolation of a new High Light Tolerant Cyanobacteria.</title>
        <authorList>
            <person name="Dobson Z."/>
            <person name="Vaughn N."/>
            <person name="Vaughn M."/>
            <person name="Fromme P."/>
            <person name="Mazor Y."/>
        </authorList>
    </citation>
    <scope>NUCLEOTIDE SEQUENCE [LARGE SCALE GENOMIC DNA]</scope>
    <source>
        <strain evidence="2 3">0216</strain>
    </source>
</reference>
<dbReference type="Proteomes" id="UP000437131">
    <property type="component" value="Unassembled WGS sequence"/>
</dbReference>
<dbReference type="PANTHER" id="PTHR33833">
    <property type="entry name" value="NUCLEOLAR-LIKE PROTEIN-RELATED"/>
    <property type="match status" value="1"/>
</dbReference>
<comment type="caution">
    <text evidence="2">The sequence shown here is derived from an EMBL/GenBank/DDBJ whole genome shotgun (WGS) entry which is preliminary data.</text>
</comment>
<dbReference type="RefSeq" id="WP_015219196.1">
    <property type="nucleotide sequence ID" value="NZ_WMIA01000005.1"/>
</dbReference>
<name>A0A844GUH9_9CHRO</name>
<feature type="transmembrane region" description="Helical" evidence="1">
    <location>
        <begin position="6"/>
        <end position="27"/>
    </location>
</feature>
<proteinExistence type="predicted"/>
<feature type="transmembrane region" description="Helical" evidence="1">
    <location>
        <begin position="67"/>
        <end position="90"/>
    </location>
</feature>
<sequence length="99" mass="11391">MHSLSIPTWIVHVSSVIEWIAAIWFVWRYGEVSGDRSWYWLAYGMLPALISAMCACTWHLFDNAESWQWLVTIQALTTVIGNITLCIGAWKIWQSSITT</sequence>
<accession>A0A844GUH9</accession>
<keyword evidence="1" id="KW-0812">Transmembrane</keyword>
<dbReference type="PANTHER" id="PTHR33833:SF3">
    <property type="entry name" value="YCF49-LIKE PROTEIN"/>
    <property type="match status" value="1"/>
</dbReference>
<protein>
    <submittedName>
        <fullName evidence="2">DUF2499 domain-containing protein</fullName>
    </submittedName>
</protein>
<keyword evidence="1" id="KW-0472">Membrane</keyword>
<dbReference type="AlphaFoldDB" id="A0A844GUH9"/>
<keyword evidence="1" id="KW-1133">Transmembrane helix</keyword>
<dbReference type="InterPro" id="IPR019634">
    <property type="entry name" value="Uncharacterised_Ycf49"/>
</dbReference>
<feature type="transmembrane region" description="Helical" evidence="1">
    <location>
        <begin position="39"/>
        <end position="61"/>
    </location>
</feature>
<organism evidence="2 3">
    <name type="scientific">Cyanobacterium aponinum 0216</name>
    <dbReference type="NCBI Taxonomy" id="2676140"/>
    <lineage>
        <taxon>Bacteria</taxon>
        <taxon>Bacillati</taxon>
        <taxon>Cyanobacteriota</taxon>
        <taxon>Cyanophyceae</taxon>
        <taxon>Oscillatoriophycideae</taxon>
        <taxon>Chroococcales</taxon>
        <taxon>Geminocystaceae</taxon>
        <taxon>Cyanobacterium</taxon>
    </lineage>
</organism>
<dbReference type="Pfam" id="PF10693">
    <property type="entry name" value="DUF2499"/>
    <property type="match status" value="1"/>
</dbReference>
<dbReference type="EMBL" id="WMIA01000005">
    <property type="protein sequence ID" value="MTF38529.1"/>
    <property type="molecule type" value="Genomic_DNA"/>
</dbReference>